<organism evidence="5 6">
    <name type="scientific">Natronocella acetinitrilica</name>
    <dbReference type="NCBI Taxonomy" id="414046"/>
    <lineage>
        <taxon>Bacteria</taxon>
        <taxon>Pseudomonadati</taxon>
        <taxon>Pseudomonadota</taxon>
        <taxon>Gammaproteobacteria</taxon>
        <taxon>Chromatiales</taxon>
        <taxon>Ectothiorhodospiraceae</taxon>
        <taxon>Natronocella</taxon>
    </lineage>
</organism>
<dbReference type="CDD" id="cd03293">
    <property type="entry name" value="ABC_NrtD_SsuB_transporters"/>
    <property type="match status" value="1"/>
</dbReference>
<name>A0AAE3K9T1_9GAMM</name>
<dbReference type="SMART" id="SM00382">
    <property type="entry name" value="AAA"/>
    <property type="match status" value="1"/>
</dbReference>
<dbReference type="AlphaFoldDB" id="A0AAE3K9T1"/>
<dbReference type="SUPFAM" id="SSF52540">
    <property type="entry name" value="P-loop containing nucleoside triphosphate hydrolases"/>
    <property type="match status" value="1"/>
</dbReference>
<dbReference type="InterPro" id="IPR027417">
    <property type="entry name" value="P-loop_NTPase"/>
</dbReference>
<protein>
    <submittedName>
        <fullName evidence="5">NitT/TauT family transport system ATP-binding protein</fullName>
    </submittedName>
</protein>
<dbReference type="GO" id="GO:0005524">
    <property type="term" value="F:ATP binding"/>
    <property type="evidence" value="ECO:0007669"/>
    <property type="project" value="UniProtKB-KW"/>
</dbReference>
<evidence type="ECO:0000256" key="2">
    <source>
        <dbReference type="ARBA" id="ARBA00022741"/>
    </source>
</evidence>
<keyword evidence="3 5" id="KW-0067">ATP-binding</keyword>
<comment type="caution">
    <text evidence="5">The sequence shown here is derived from an EMBL/GenBank/DDBJ whole genome shotgun (WGS) entry which is preliminary data.</text>
</comment>
<sequence>MSAVQVRQLWKAYGDDVVLENVNLEVRSGDFVTIVGASGCGKTTFLRMLLGEEAPSRGELLMDGRTMPGEPGPDRGVVFQKYSVFPHLTALRNVMLGEELARSPLLGRLFGGARRRARDKAMEMLEAVGLEQAAGKYPAELSGGMQQRLAIAQALMKNPKILLLDEPFGALDPGIRKDMHGLILDLWRRRGLTVFMITHDLKEGFYLGTRLLVFDKVRDDPQAPGAYGATITYDIPLGETDDGLYREIRESVGLPEEPDVAFIAEHREIEEKSS</sequence>
<evidence type="ECO:0000313" key="6">
    <source>
        <dbReference type="Proteomes" id="UP001205843"/>
    </source>
</evidence>
<dbReference type="InterPro" id="IPR003593">
    <property type="entry name" value="AAA+_ATPase"/>
</dbReference>
<evidence type="ECO:0000259" key="4">
    <source>
        <dbReference type="PROSITE" id="PS50893"/>
    </source>
</evidence>
<dbReference type="InterPro" id="IPR003439">
    <property type="entry name" value="ABC_transporter-like_ATP-bd"/>
</dbReference>
<dbReference type="RefSeq" id="WP_253472802.1">
    <property type="nucleotide sequence ID" value="NZ_JALJXV010000001.1"/>
</dbReference>
<dbReference type="PANTHER" id="PTHR42781:SF8">
    <property type="entry name" value="BICARBONATE TRANSPORT ATP-BINDING PROTEIN CMPC"/>
    <property type="match status" value="1"/>
</dbReference>
<dbReference type="Proteomes" id="UP001205843">
    <property type="component" value="Unassembled WGS sequence"/>
</dbReference>
<dbReference type="PROSITE" id="PS50893">
    <property type="entry name" value="ABC_TRANSPORTER_2"/>
    <property type="match status" value="1"/>
</dbReference>
<reference evidence="5" key="1">
    <citation type="submission" date="2022-03" db="EMBL/GenBank/DDBJ databases">
        <title>Genomic Encyclopedia of Type Strains, Phase III (KMG-III): the genomes of soil and plant-associated and newly described type strains.</title>
        <authorList>
            <person name="Whitman W."/>
        </authorList>
    </citation>
    <scope>NUCLEOTIDE SEQUENCE</scope>
    <source>
        <strain evidence="5">ANL 6-2</strain>
    </source>
</reference>
<dbReference type="InterPro" id="IPR050093">
    <property type="entry name" value="ABC_SmlMolc_Importer"/>
</dbReference>
<evidence type="ECO:0000313" key="5">
    <source>
        <dbReference type="EMBL" id="MCP1673070.1"/>
    </source>
</evidence>
<keyword evidence="2" id="KW-0547">Nucleotide-binding</keyword>
<dbReference type="PANTHER" id="PTHR42781">
    <property type="entry name" value="SPERMIDINE/PUTRESCINE IMPORT ATP-BINDING PROTEIN POTA"/>
    <property type="match status" value="1"/>
</dbReference>
<accession>A0AAE3K9T1</accession>
<evidence type="ECO:0000256" key="3">
    <source>
        <dbReference type="ARBA" id="ARBA00022840"/>
    </source>
</evidence>
<evidence type="ECO:0000256" key="1">
    <source>
        <dbReference type="ARBA" id="ARBA00022448"/>
    </source>
</evidence>
<dbReference type="PROSITE" id="PS00211">
    <property type="entry name" value="ABC_TRANSPORTER_1"/>
    <property type="match status" value="1"/>
</dbReference>
<dbReference type="Gene3D" id="3.40.50.300">
    <property type="entry name" value="P-loop containing nucleotide triphosphate hydrolases"/>
    <property type="match status" value="1"/>
</dbReference>
<proteinExistence type="predicted"/>
<dbReference type="Pfam" id="PF00005">
    <property type="entry name" value="ABC_tran"/>
    <property type="match status" value="1"/>
</dbReference>
<dbReference type="EMBL" id="JALJXV010000001">
    <property type="protein sequence ID" value="MCP1673070.1"/>
    <property type="molecule type" value="Genomic_DNA"/>
</dbReference>
<keyword evidence="1" id="KW-0813">Transport</keyword>
<dbReference type="GO" id="GO:0016887">
    <property type="term" value="F:ATP hydrolysis activity"/>
    <property type="evidence" value="ECO:0007669"/>
    <property type="project" value="InterPro"/>
</dbReference>
<dbReference type="InterPro" id="IPR017871">
    <property type="entry name" value="ABC_transporter-like_CS"/>
</dbReference>
<feature type="domain" description="ABC transporter" evidence="4">
    <location>
        <begin position="4"/>
        <end position="241"/>
    </location>
</feature>
<keyword evidence="6" id="KW-1185">Reference proteome</keyword>
<gene>
    <name evidence="5" type="ORF">J2T57_000162</name>
</gene>